<keyword evidence="2" id="KW-1185">Reference proteome</keyword>
<dbReference type="AlphaFoldDB" id="A0A1I5UZ76"/>
<proteinExistence type="predicted"/>
<protein>
    <submittedName>
        <fullName evidence="1">Uncharacterized protein</fullName>
    </submittedName>
</protein>
<evidence type="ECO:0000313" key="1">
    <source>
        <dbReference type="EMBL" id="SFQ00518.1"/>
    </source>
</evidence>
<dbReference type="InterPro" id="IPR032427">
    <property type="entry name" value="P22_portal"/>
</dbReference>
<evidence type="ECO:0000313" key="2">
    <source>
        <dbReference type="Proteomes" id="UP000199586"/>
    </source>
</evidence>
<dbReference type="Pfam" id="PF16510">
    <property type="entry name" value="P22_portal"/>
    <property type="match status" value="2"/>
</dbReference>
<name>A0A1I5UZ76_9SPHN</name>
<organism evidence="1 2">
    <name type="scientific">Sphingomonas rubra</name>
    <dbReference type="NCBI Taxonomy" id="634430"/>
    <lineage>
        <taxon>Bacteria</taxon>
        <taxon>Pseudomonadati</taxon>
        <taxon>Pseudomonadota</taxon>
        <taxon>Alphaproteobacteria</taxon>
        <taxon>Sphingomonadales</taxon>
        <taxon>Sphingomonadaceae</taxon>
        <taxon>Sphingomonas</taxon>
    </lineage>
</organism>
<reference evidence="2" key="1">
    <citation type="submission" date="2016-10" db="EMBL/GenBank/DDBJ databases">
        <authorList>
            <person name="Varghese N."/>
            <person name="Submissions S."/>
        </authorList>
    </citation>
    <scope>NUCLEOTIDE SEQUENCE [LARGE SCALE GENOMIC DNA]</scope>
    <source>
        <strain evidence="2">CGMCC 1.9113</strain>
    </source>
</reference>
<accession>A0A1I5UZ76</accession>
<gene>
    <name evidence="1" type="ORF">SAMN04488241_1213</name>
</gene>
<dbReference type="EMBL" id="FOXP01000021">
    <property type="protein sequence ID" value="SFQ00518.1"/>
    <property type="molecule type" value="Genomic_DNA"/>
</dbReference>
<sequence>MFLHYSINCAEHRSDAFRDRRYYDGDQVSKAWKKHLADNDKPMVPINLIKDNITAHVGLVASQQTEVRAFARTQAGAPAAETATKLMRYAIDASQIEIQFRDHSAQFFIEGIAAFLIECDNENVFFLPIDFRDFIYDPNSRRSDFSDARWMGFSRWLPASEIADSYPDAFERISPNRDFADFYDLDIANGFGKDTDDALGHSPWIDNAKMVRVIEMYYLEGGQWQNVVWCHKGVLDFGPSQYTNDRGVSLCPIVAEACHVMGDPDAKNQRYGQVRDLIYPQDDYNARRHAALKYMNSKMIQQVDPMAQPVASDTLREEARKREIIMPPGYQINCQFRLRWHDALEDGFPDAYEYMDARRGNDRITLYRLGQARGQYRTFEISIVDPVRVRFGDATANEARR</sequence>
<dbReference type="Proteomes" id="UP000199586">
    <property type="component" value="Unassembled WGS sequence"/>
</dbReference>
<dbReference type="STRING" id="634430.SAMN04488241_1213"/>